<keyword evidence="4" id="KW-1185">Reference proteome</keyword>
<proteinExistence type="predicted"/>
<dbReference type="EC" id="3.5.1.118" evidence="3"/>
<dbReference type="Gene3D" id="3.60.20.10">
    <property type="entry name" value="Glutamine Phosphoribosylpyrophosphate, subunit 1, domain 1"/>
    <property type="match status" value="1"/>
</dbReference>
<dbReference type="CDD" id="cd01908">
    <property type="entry name" value="YafJ"/>
    <property type="match status" value="1"/>
</dbReference>
<dbReference type="SUPFAM" id="SSF56235">
    <property type="entry name" value="N-terminal nucleophile aminohydrolases (Ntn hydrolases)"/>
    <property type="match status" value="1"/>
</dbReference>
<protein>
    <submittedName>
        <fullName evidence="3">Glutamine amidotransferase</fullName>
        <ecNumber evidence="3">3.5.1.118</ecNumber>
    </submittedName>
</protein>
<dbReference type="EMBL" id="JACIET010000001">
    <property type="protein sequence ID" value="MBB4011738.1"/>
    <property type="molecule type" value="Genomic_DNA"/>
</dbReference>
<keyword evidence="3" id="KW-0378">Hydrolase</keyword>
<dbReference type="PROSITE" id="PS51278">
    <property type="entry name" value="GATASE_TYPE_2"/>
    <property type="match status" value="1"/>
</dbReference>
<evidence type="ECO:0000259" key="2">
    <source>
        <dbReference type="PROSITE" id="PS51278"/>
    </source>
</evidence>
<dbReference type="GO" id="GO:0016787">
    <property type="term" value="F:hydrolase activity"/>
    <property type="evidence" value="ECO:0007669"/>
    <property type="project" value="UniProtKB-KW"/>
</dbReference>
<dbReference type="PANTHER" id="PTHR42824">
    <property type="entry name" value="GLUTAMINE AMIDOTRANSFERASE"/>
    <property type="match status" value="1"/>
</dbReference>
<gene>
    <name evidence="3" type="ORF">GGR36_001046</name>
</gene>
<dbReference type="PANTHER" id="PTHR42824:SF1">
    <property type="entry name" value="GLUTAMINE AMIDOTRANSFERASE YAFJ-RELATED"/>
    <property type="match status" value="1"/>
</dbReference>
<evidence type="ECO:0000313" key="4">
    <source>
        <dbReference type="Proteomes" id="UP000561045"/>
    </source>
</evidence>
<dbReference type="InterPro" id="IPR026869">
    <property type="entry name" value="EgtC-like"/>
</dbReference>
<dbReference type="InterPro" id="IPR017932">
    <property type="entry name" value="GATase_2_dom"/>
</dbReference>
<name>A0A840BJG2_9RHOO</name>
<dbReference type="AlphaFoldDB" id="A0A840BJG2"/>
<dbReference type="Pfam" id="PF13230">
    <property type="entry name" value="GATase_4"/>
    <property type="match status" value="1"/>
</dbReference>
<keyword evidence="1 3" id="KW-0315">Glutamine amidotransferase</keyword>
<dbReference type="InterPro" id="IPR029055">
    <property type="entry name" value="Ntn_hydrolases_N"/>
</dbReference>
<organism evidence="3 4">
    <name type="scientific">Niveibacterium umoris</name>
    <dbReference type="NCBI Taxonomy" id="1193620"/>
    <lineage>
        <taxon>Bacteria</taxon>
        <taxon>Pseudomonadati</taxon>
        <taxon>Pseudomonadota</taxon>
        <taxon>Betaproteobacteria</taxon>
        <taxon>Rhodocyclales</taxon>
        <taxon>Rhodocyclaceae</taxon>
        <taxon>Niveibacterium</taxon>
    </lineage>
</organism>
<evidence type="ECO:0000313" key="3">
    <source>
        <dbReference type="EMBL" id="MBB4011738.1"/>
    </source>
</evidence>
<dbReference type="RefSeq" id="WP_183632632.1">
    <property type="nucleotide sequence ID" value="NZ_BAABLE010000011.1"/>
</dbReference>
<evidence type="ECO:0000256" key="1">
    <source>
        <dbReference type="ARBA" id="ARBA00022962"/>
    </source>
</evidence>
<dbReference type="GO" id="GO:0016740">
    <property type="term" value="F:transferase activity"/>
    <property type="evidence" value="ECO:0007669"/>
    <property type="project" value="UniProtKB-KW"/>
</dbReference>
<keyword evidence="3" id="KW-0808">Transferase</keyword>
<feature type="domain" description="Glutamine amidotransferase type-2" evidence="2">
    <location>
        <begin position="2"/>
        <end position="268"/>
    </location>
</feature>
<reference evidence="3 4" key="1">
    <citation type="submission" date="2020-08" db="EMBL/GenBank/DDBJ databases">
        <title>Genomic Encyclopedia of Type Strains, Phase IV (KMG-IV): sequencing the most valuable type-strain genomes for metagenomic binning, comparative biology and taxonomic classification.</title>
        <authorList>
            <person name="Goeker M."/>
        </authorList>
    </citation>
    <scope>NUCLEOTIDE SEQUENCE [LARGE SCALE GENOMIC DNA]</scope>
    <source>
        <strain evidence="3 4">DSM 106739</strain>
    </source>
</reference>
<comment type="caution">
    <text evidence="3">The sequence shown here is derived from an EMBL/GenBank/DDBJ whole genome shotgun (WGS) entry which is preliminary data.</text>
</comment>
<dbReference type="Proteomes" id="UP000561045">
    <property type="component" value="Unassembled WGS sequence"/>
</dbReference>
<sequence>MCQLLGVSARKPVSAAFALQGFLLRGGETDQHADGWGIGYYQGEHARMLREARAAAHSGLALRIREQQIRSRNFIVHVRKATRGGIAERNCHPFRRELWGRSWLFAHNGDLGSALPWSHGLFQPIGETDSERAFCLLLNQLVDHFGLRRPPDDVLDAAISAAADRLAQHGSFNFLLSDGNRLYARCATQLFHVERRYPFAQVELIDCAQQIDLARHNHLDDRISVIATQPLTRGENWQAFAPGELKVFERGAERNIRTALETRPLIYA</sequence>
<accession>A0A840BJG2</accession>